<dbReference type="AlphaFoldDB" id="A0A9W8NC77"/>
<evidence type="ECO:0000259" key="6">
    <source>
        <dbReference type="Pfam" id="PF01494"/>
    </source>
</evidence>
<reference evidence="7" key="1">
    <citation type="submission" date="2022-07" db="EMBL/GenBank/DDBJ databases">
        <title>Genome Sequence of Xylaria arbuscula.</title>
        <authorList>
            <person name="Buettner E."/>
        </authorList>
    </citation>
    <scope>NUCLEOTIDE SEQUENCE</scope>
    <source>
        <strain evidence="7">VT107</strain>
    </source>
</reference>
<evidence type="ECO:0000256" key="1">
    <source>
        <dbReference type="ARBA" id="ARBA00005179"/>
    </source>
</evidence>
<dbReference type="Pfam" id="PF01494">
    <property type="entry name" value="FAD_binding_3"/>
    <property type="match status" value="1"/>
</dbReference>
<sequence>MHSYEQAADINKMLRTASSPLSLRTGLKGVAQPSNTPRIAIIGAGPAGLTLGSLLHRHRIPFTIYEYRQQPSENDYAQPSGMLDLHPGTGLAALEACGVLDEFKARSVECGEAVKVADKDGSVLWCMESADDTQPEISRHALTKLLLSKIPGSTPRQR</sequence>
<comment type="pathway">
    <text evidence="1">Secondary metabolite biosynthesis.</text>
</comment>
<keyword evidence="3" id="KW-0274">FAD</keyword>
<dbReference type="Gene3D" id="3.50.50.60">
    <property type="entry name" value="FAD/NAD(P)-binding domain"/>
    <property type="match status" value="1"/>
</dbReference>
<dbReference type="InterPro" id="IPR036188">
    <property type="entry name" value="FAD/NAD-bd_sf"/>
</dbReference>
<dbReference type="GO" id="GO:0071949">
    <property type="term" value="F:FAD binding"/>
    <property type="evidence" value="ECO:0007669"/>
    <property type="project" value="InterPro"/>
</dbReference>
<dbReference type="PANTHER" id="PTHR46972:SF1">
    <property type="entry name" value="FAD DEPENDENT OXIDOREDUCTASE DOMAIN-CONTAINING PROTEIN"/>
    <property type="match status" value="1"/>
</dbReference>
<evidence type="ECO:0000256" key="5">
    <source>
        <dbReference type="ARBA" id="ARBA00023033"/>
    </source>
</evidence>
<protein>
    <recommendedName>
        <fullName evidence="6">FAD-binding domain-containing protein</fullName>
    </recommendedName>
</protein>
<dbReference type="SUPFAM" id="SSF51905">
    <property type="entry name" value="FAD/NAD(P)-binding domain"/>
    <property type="match status" value="1"/>
</dbReference>
<evidence type="ECO:0000256" key="2">
    <source>
        <dbReference type="ARBA" id="ARBA00022630"/>
    </source>
</evidence>
<name>A0A9W8NC77_9PEZI</name>
<dbReference type="InterPro" id="IPR002938">
    <property type="entry name" value="FAD-bd"/>
</dbReference>
<evidence type="ECO:0000313" key="7">
    <source>
        <dbReference type="EMBL" id="KAJ3568124.1"/>
    </source>
</evidence>
<feature type="domain" description="FAD-binding" evidence="6">
    <location>
        <begin position="39"/>
        <end position="107"/>
    </location>
</feature>
<dbReference type="GO" id="GO:0004497">
    <property type="term" value="F:monooxygenase activity"/>
    <property type="evidence" value="ECO:0007669"/>
    <property type="project" value="UniProtKB-KW"/>
</dbReference>
<keyword evidence="2" id="KW-0285">Flavoprotein</keyword>
<evidence type="ECO:0000256" key="3">
    <source>
        <dbReference type="ARBA" id="ARBA00022827"/>
    </source>
</evidence>
<keyword evidence="8" id="KW-1185">Reference proteome</keyword>
<accession>A0A9W8NC77</accession>
<keyword evidence="5" id="KW-0503">Monooxygenase</keyword>
<proteinExistence type="predicted"/>
<organism evidence="7 8">
    <name type="scientific">Xylaria arbuscula</name>
    <dbReference type="NCBI Taxonomy" id="114810"/>
    <lineage>
        <taxon>Eukaryota</taxon>
        <taxon>Fungi</taxon>
        <taxon>Dikarya</taxon>
        <taxon>Ascomycota</taxon>
        <taxon>Pezizomycotina</taxon>
        <taxon>Sordariomycetes</taxon>
        <taxon>Xylariomycetidae</taxon>
        <taxon>Xylariales</taxon>
        <taxon>Xylariaceae</taxon>
        <taxon>Xylaria</taxon>
    </lineage>
</organism>
<dbReference type="Proteomes" id="UP001148614">
    <property type="component" value="Unassembled WGS sequence"/>
</dbReference>
<dbReference type="EMBL" id="JANPWZ010001168">
    <property type="protein sequence ID" value="KAJ3568124.1"/>
    <property type="molecule type" value="Genomic_DNA"/>
</dbReference>
<evidence type="ECO:0000256" key="4">
    <source>
        <dbReference type="ARBA" id="ARBA00023002"/>
    </source>
</evidence>
<evidence type="ECO:0000313" key="8">
    <source>
        <dbReference type="Proteomes" id="UP001148614"/>
    </source>
</evidence>
<gene>
    <name evidence="7" type="ORF">NPX13_g6532</name>
</gene>
<comment type="caution">
    <text evidence="7">The sequence shown here is derived from an EMBL/GenBank/DDBJ whole genome shotgun (WGS) entry which is preliminary data.</text>
</comment>
<keyword evidence="4" id="KW-0560">Oxidoreductase</keyword>
<dbReference type="PANTHER" id="PTHR46972">
    <property type="entry name" value="MONOOXYGENASE ASQM-RELATED"/>
    <property type="match status" value="1"/>
</dbReference>